<keyword evidence="1 2" id="KW-0732">Signal</keyword>
<dbReference type="SUPFAM" id="SSF52129">
    <property type="entry name" value="Caspase-like"/>
    <property type="match status" value="1"/>
</dbReference>
<dbReference type="GO" id="GO:0006508">
    <property type="term" value="P:proteolysis"/>
    <property type="evidence" value="ECO:0007669"/>
    <property type="project" value="InterPro"/>
</dbReference>
<reference evidence="4" key="1">
    <citation type="journal article" date="2021" name="PeerJ">
        <title>Extensive microbial diversity within the chicken gut microbiome revealed by metagenomics and culture.</title>
        <authorList>
            <person name="Gilroy R."/>
            <person name="Ravi A."/>
            <person name="Getino M."/>
            <person name="Pursley I."/>
            <person name="Horton D.L."/>
            <person name="Alikhan N.F."/>
            <person name="Baker D."/>
            <person name="Gharbi K."/>
            <person name="Hall N."/>
            <person name="Watson M."/>
            <person name="Adriaenssens E.M."/>
            <person name="Foster-Nyarko E."/>
            <person name="Jarju S."/>
            <person name="Secka A."/>
            <person name="Antonio M."/>
            <person name="Oren A."/>
            <person name="Chaudhuri R.R."/>
            <person name="La Ragione R."/>
            <person name="Hildebrand F."/>
            <person name="Pallen M.J."/>
        </authorList>
    </citation>
    <scope>NUCLEOTIDE SEQUENCE</scope>
    <source>
        <strain evidence="4">MalCec1-1739</strain>
    </source>
</reference>
<dbReference type="Proteomes" id="UP000787625">
    <property type="component" value="Unassembled WGS sequence"/>
</dbReference>
<dbReference type="InterPro" id="IPR029031">
    <property type="entry name" value="Gingipain_N_sf"/>
</dbReference>
<dbReference type="CDD" id="cd02258">
    <property type="entry name" value="Peptidase_C25_N"/>
    <property type="match status" value="1"/>
</dbReference>
<evidence type="ECO:0000256" key="2">
    <source>
        <dbReference type="SAM" id="SignalP"/>
    </source>
</evidence>
<dbReference type="InterPro" id="IPR029030">
    <property type="entry name" value="Caspase-like_dom_sf"/>
</dbReference>
<dbReference type="GO" id="GO:0008234">
    <property type="term" value="F:cysteine-type peptidase activity"/>
    <property type="evidence" value="ECO:0007669"/>
    <property type="project" value="InterPro"/>
</dbReference>
<evidence type="ECO:0000256" key="1">
    <source>
        <dbReference type="ARBA" id="ARBA00022729"/>
    </source>
</evidence>
<feature type="signal peptide" evidence="2">
    <location>
        <begin position="1"/>
        <end position="20"/>
    </location>
</feature>
<accession>A0A9D2ZU30</accession>
<dbReference type="NCBIfam" id="NF033707">
    <property type="entry name" value="T9SS_sortase"/>
    <property type="match status" value="1"/>
</dbReference>
<evidence type="ECO:0000259" key="3">
    <source>
        <dbReference type="Pfam" id="PF01364"/>
    </source>
</evidence>
<protein>
    <submittedName>
        <fullName evidence="4">Type IX secretion system sortase PorU</fullName>
    </submittedName>
</protein>
<dbReference type="EMBL" id="DWUP01000069">
    <property type="protein sequence ID" value="HJD52778.1"/>
    <property type="molecule type" value="Genomic_DNA"/>
</dbReference>
<sequence length="1281" mass="142557">MKLRIVLILAVLLSCVPCKAVTQDFVTLNWSDRPVYTYEPYAVQRPFNFDGAAFDDGDPFPHYTQTIRLGSGYSGGDIRVTVEFPSYEPLPTWQQDAMDRLGLTLGPGLKVEQDIRYVSGEAYLVVRMVPMAYHEGRYCRVTSFRLRVTETATHRAPGRAAQADATAYPDSSVLASGRWVKIRVGETGVYSISYSRLASMGFNDPSRVAVYGYGGNLLQEDFSKGTYCNDLPEVPVRLTGSALLFFAEGPLRQDPASDVRGLYWQPVTNYCSDYGYYFLTEKDSPLAFTQPDSAGSTGNEIDSFVDYIYYKGDELFTWADFGRRIYDSYDFRNGRSREYDFTLDGLVHGTDVRIDVAFATASSSLNSYLEISANGEQLGRSTDMRVASSSQYIFARRTLTTCMWDTADTDELRVGLRHSTSGNMSAHLEYILINYTRRLEMTSSTLLFSNMDAAGDETYVIDNITASTEVWDITTPGAYRQMQLTVEGTQGRFTDDTGGTRRFVAVNTDAPLNDGITVIGEVANQNLHSLRDVDMVILIPANGAMYDTAERLAQWHRDNDGMTVVTVNAGDVYNEFSSGTPDVTAYRRLMKMLYDTASDRERTKYLLLFGDCVYDNRMRTSTWNGYSTGNFLLSYQPFESENEQNNFQTDDYWGFLDDGEGGNITDARNTVDIGIGRFPVRTVSEASGIVDKLIGYMQNTEKGSWKNNICWVADDNLDDGGTIHMEQSNELIDYVEGLKEGYMTERLFLDLYKRESSSTGYTYPQAVARLREVFNDGALVLSYIGHSNADFWTSKRILTANDVSSLRSTRLPLWITASCDYARVDAFSTSAGELALLNPNGAAVGLFTTTRVVYISDNQRINRLYNRFVYERKADGTHYTLGEIQMRTKQERAISGSEDRNDLNFIFLGDPALRLNYPDAHKVVVDSVNGVAAAEKTQIKAGSVIEVKGHVSSLDGSPLTDFDGMVETVAMDSKKLVTSLNNAGYVYDSGPDTIQFMARTNRLFIGSDSVAAGNFVMQFAVPLDINYSDDDGLLNFYAWNDSVEANAQFENFIIGGAVDSINTDGVGPEIYAYLNTPDFVYGGQVNESPVLYATFYDEDGMNISDSGLGHNIVAIIDDDPNMTFALNDYYTQGDSYRNGNVVYKFSNLPSGKHVMRLRAWDIFNNSSTSVIEFEVVQGLKPVITQVSCISPATGQTTFFVTHDRPDAAVEVMLEIFDYAGSALYRANIDDRTSSGIYTYDWDLCDATGARLQPGIYIYRVTLSAEGGESESKTGKIVIIGQ</sequence>
<dbReference type="Gene3D" id="2.60.40.4070">
    <property type="match status" value="1"/>
</dbReference>
<reference evidence="4" key="2">
    <citation type="submission" date="2021-04" db="EMBL/GenBank/DDBJ databases">
        <authorList>
            <person name="Gilroy R."/>
        </authorList>
    </citation>
    <scope>NUCLEOTIDE SEQUENCE</scope>
    <source>
        <strain evidence="4">MalCec1-1739</strain>
    </source>
</reference>
<organism evidence="4 5">
    <name type="scientific">Candidatus Avibacteroides avistercoris</name>
    <dbReference type="NCBI Taxonomy" id="2840690"/>
    <lineage>
        <taxon>Bacteria</taxon>
        <taxon>Pseudomonadati</taxon>
        <taxon>Bacteroidota</taxon>
        <taxon>Bacteroidia</taxon>
        <taxon>Bacteroidales</taxon>
        <taxon>Bacteroidaceae</taxon>
        <taxon>Bacteroidaceae incertae sedis</taxon>
        <taxon>Candidatus Avibacteroides</taxon>
    </lineage>
</organism>
<evidence type="ECO:0000313" key="5">
    <source>
        <dbReference type="Proteomes" id="UP000787625"/>
    </source>
</evidence>
<name>A0A9D2ZU30_9BACT</name>
<comment type="caution">
    <text evidence="4">The sequence shown here is derived from an EMBL/GenBank/DDBJ whole genome shotgun (WGS) entry which is preliminary data.</text>
</comment>
<feature type="chain" id="PRO_5038474025" evidence="2">
    <location>
        <begin position="21"/>
        <end position="1281"/>
    </location>
</feature>
<proteinExistence type="predicted"/>
<gene>
    <name evidence="4" type="primary">porU</name>
    <name evidence="4" type="ORF">IAA93_03495</name>
</gene>
<dbReference type="PROSITE" id="PS51257">
    <property type="entry name" value="PROKAR_LIPOPROTEIN"/>
    <property type="match status" value="1"/>
</dbReference>
<dbReference type="InterPro" id="IPR001769">
    <property type="entry name" value="Gingipain"/>
</dbReference>
<dbReference type="Pfam" id="PF01364">
    <property type="entry name" value="Peptidase_C25"/>
    <property type="match status" value="1"/>
</dbReference>
<dbReference type="Gene3D" id="3.40.50.10390">
    <property type="entry name" value="Gingipain r, domain 1"/>
    <property type="match status" value="1"/>
</dbReference>
<feature type="domain" description="Gingipain" evidence="3">
    <location>
        <begin position="541"/>
        <end position="915"/>
    </location>
</feature>
<dbReference type="Gene3D" id="3.40.50.1460">
    <property type="match status" value="1"/>
</dbReference>
<evidence type="ECO:0000313" key="4">
    <source>
        <dbReference type="EMBL" id="HJD52778.1"/>
    </source>
</evidence>